<proteinExistence type="predicted"/>
<dbReference type="InterPro" id="IPR000160">
    <property type="entry name" value="GGDEF_dom"/>
</dbReference>
<dbReference type="InterPro" id="IPR001633">
    <property type="entry name" value="EAL_dom"/>
</dbReference>
<dbReference type="Pfam" id="PF00990">
    <property type="entry name" value="GGDEF"/>
    <property type="match status" value="1"/>
</dbReference>
<dbReference type="PANTHER" id="PTHR44757">
    <property type="entry name" value="DIGUANYLATE CYCLASE DGCP"/>
    <property type="match status" value="1"/>
</dbReference>
<dbReference type="PROSITE" id="PS50112">
    <property type="entry name" value="PAS"/>
    <property type="match status" value="2"/>
</dbReference>
<sequence length="848" mass="93660">MHQTITTAQFIYDLIGRRSPLDVILSAISTMVEEQFPDAMVSVMLYSAQTRTLTLVAGDAFSQNYRQAMRDIPIGPEVGSCGAAAYRREIVVCEDLLTDSCWVSFIDLVKSEKIAACWSAPIISPSGELLGTFATYYRHCKSPELSEITLIRKAAGLAALAIEHHAERDRRVSSEQRYRSLFSQHPDCVFEIGLDGRFVDCNPTAEVISGYSRDQLVGEHFSKVLLPEFYDVANEALILMAGGESHSYEIAGLNASGEAIFVDVINLPIVVDGDVRGGYGIARDISERKKAEDRMRLLERGIEASPNGVVMLDASVQDYPMVYVNPAFTEMSGYQPEEAIGKGYLVLFGKDTAPEALRLIRSALEHQEECDITLLSYRKNGFTFWKKLTITPVYDGRGECTHYIAAQQDVTRQLKSEELLDYQARHDPVTGLPNHRLFEAHLSQVFVRARGRTSDMVLLYVDLDDFKSLNESLGRQVGDLLLAVVADRLRNLLANDDVLTRLAADEFVIMRPALQAEAEVKMLASQMLTCLAEAYDIKGQRLSISASIGIASDDGSVEQPKELLDNAALAVREAKRQGGNTFCWNHGAASTAGTEQVMMRCELMEAIEARQFVVYYQPLVEAKTGRLRSAEALVRWNHPVRGLLLPGAFISLAEQTGQIVAIGRWVLHQACMDMAQRWRQTGQAVSIAVNISPLQFRRPEFIDDVLAVLEASGLPPELLELEVTEGVLLSGIDKAISMLESLRDLGVQVAIDDFGTGFSSLSYLRQLPITKVKLDRSFIIDVTTDRGSAAIVQGVITMAHHLGLLVVAEGIETVEQQNYLAASDCDLLQGFLYSRPVPLGQFALGLEY</sequence>
<name>A0A0H4I0C1_9GAMM</name>
<dbReference type="PROSITE" id="PS50887">
    <property type="entry name" value="GGDEF"/>
    <property type="match status" value="1"/>
</dbReference>
<evidence type="ECO:0000259" key="7">
    <source>
        <dbReference type="PROSITE" id="PS50887"/>
    </source>
</evidence>
<dbReference type="Gene3D" id="3.30.450.40">
    <property type="match status" value="1"/>
</dbReference>
<dbReference type="SUPFAM" id="SSF141868">
    <property type="entry name" value="EAL domain-like"/>
    <property type="match status" value="1"/>
</dbReference>
<dbReference type="InterPro" id="IPR003018">
    <property type="entry name" value="GAF"/>
</dbReference>
<dbReference type="KEGG" id="mpq:ABA45_08085"/>
<feature type="domain" description="PAC" evidence="5">
    <location>
        <begin position="368"/>
        <end position="422"/>
    </location>
</feature>
<dbReference type="RefSeq" id="WP_048385219.1">
    <property type="nucleotide sequence ID" value="NZ_CP011494.1"/>
</dbReference>
<dbReference type="EC" id="3.1.4.52" evidence="1"/>
<organism evidence="8 9">
    <name type="scientific">Marinobacter psychrophilus</name>
    <dbReference type="NCBI Taxonomy" id="330734"/>
    <lineage>
        <taxon>Bacteria</taxon>
        <taxon>Pseudomonadati</taxon>
        <taxon>Pseudomonadota</taxon>
        <taxon>Gammaproteobacteria</taxon>
        <taxon>Pseudomonadales</taxon>
        <taxon>Marinobacteraceae</taxon>
        <taxon>Marinobacter</taxon>
    </lineage>
</organism>
<dbReference type="Gene3D" id="3.30.450.20">
    <property type="entry name" value="PAS domain"/>
    <property type="match status" value="2"/>
</dbReference>
<dbReference type="PANTHER" id="PTHR44757:SF2">
    <property type="entry name" value="BIOFILM ARCHITECTURE MAINTENANCE PROTEIN MBAA"/>
    <property type="match status" value="1"/>
</dbReference>
<evidence type="ECO:0000313" key="9">
    <source>
        <dbReference type="Proteomes" id="UP000036406"/>
    </source>
</evidence>
<evidence type="ECO:0000256" key="3">
    <source>
        <dbReference type="ARBA" id="ARBA00022777"/>
    </source>
</evidence>
<dbReference type="Proteomes" id="UP000036406">
    <property type="component" value="Chromosome"/>
</dbReference>
<dbReference type="NCBIfam" id="TIGR00229">
    <property type="entry name" value="sensory_box"/>
    <property type="match status" value="2"/>
</dbReference>
<dbReference type="SUPFAM" id="SSF55785">
    <property type="entry name" value="PYP-like sensor domain (PAS domain)"/>
    <property type="match status" value="2"/>
</dbReference>
<keyword evidence="2" id="KW-0973">c-di-GMP</keyword>
<dbReference type="PATRIC" id="fig|330734.3.peg.1698"/>
<dbReference type="InterPro" id="IPR035919">
    <property type="entry name" value="EAL_sf"/>
</dbReference>
<dbReference type="Pfam" id="PF00563">
    <property type="entry name" value="EAL"/>
    <property type="match status" value="1"/>
</dbReference>
<feature type="domain" description="EAL" evidence="6">
    <location>
        <begin position="596"/>
        <end position="848"/>
    </location>
</feature>
<feature type="domain" description="PAC" evidence="5">
    <location>
        <begin position="246"/>
        <end position="297"/>
    </location>
</feature>
<feature type="domain" description="PAS" evidence="4">
    <location>
        <begin position="294"/>
        <end position="367"/>
    </location>
</feature>
<evidence type="ECO:0000256" key="1">
    <source>
        <dbReference type="ARBA" id="ARBA00012282"/>
    </source>
</evidence>
<dbReference type="InterPro" id="IPR035965">
    <property type="entry name" value="PAS-like_dom_sf"/>
</dbReference>
<dbReference type="InterPro" id="IPR000014">
    <property type="entry name" value="PAS"/>
</dbReference>
<dbReference type="PROSITE" id="PS50113">
    <property type="entry name" value="PAC"/>
    <property type="match status" value="2"/>
</dbReference>
<dbReference type="SMART" id="SM00267">
    <property type="entry name" value="GGDEF"/>
    <property type="match status" value="1"/>
</dbReference>
<dbReference type="InterPro" id="IPR000700">
    <property type="entry name" value="PAS-assoc_C"/>
</dbReference>
<dbReference type="Pfam" id="PF13426">
    <property type="entry name" value="PAS_9"/>
    <property type="match status" value="1"/>
</dbReference>
<protein>
    <recommendedName>
        <fullName evidence="1">cyclic-guanylate-specific phosphodiesterase</fullName>
        <ecNumber evidence="1">3.1.4.52</ecNumber>
    </recommendedName>
</protein>
<dbReference type="FunFam" id="3.20.20.450:FF:000001">
    <property type="entry name" value="Cyclic di-GMP phosphodiesterase yahA"/>
    <property type="match status" value="1"/>
</dbReference>
<reference evidence="8 9" key="1">
    <citation type="submission" date="2015-05" db="EMBL/GenBank/DDBJ databases">
        <title>Complete genome of Marinobacter psychrophilus strain 20041T isolated from sea-ice of the Canadian Basin.</title>
        <authorList>
            <person name="Song L."/>
            <person name="Ren L."/>
            <person name="Yu Y."/>
            <person name="Wang X."/>
        </authorList>
    </citation>
    <scope>NUCLEOTIDE SEQUENCE [LARGE SCALE GENOMIC DNA]</scope>
    <source>
        <strain evidence="8 9">20041</strain>
    </source>
</reference>
<dbReference type="Pfam" id="PF08448">
    <property type="entry name" value="PAS_4"/>
    <property type="match status" value="1"/>
</dbReference>
<accession>A0A0H4I0C1</accession>
<dbReference type="GO" id="GO:0071111">
    <property type="term" value="F:cyclic-guanylate-specific phosphodiesterase activity"/>
    <property type="evidence" value="ECO:0007669"/>
    <property type="project" value="UniProtKB-EC"/>
</dbReference>
<dbReference type="EMBL" id="CP011494">
    <property type="protein sequence ID" value="AKO52389.1"/>
    <property type="molecule type" value="Genomic_DNA"/>
</dbReference>
<dbReference type="SMART" id="SM00091">
    <property type="entry name" value="PAS"/>
    <property type="match status" value="2"/>
</dbReference>
<dbReference type="InterPro" id="IPR043128">
    <property type="entry name" value="Rev_trsase/Diguanyl_cyclase"/>
</dbReference>
<dbReference type="SUPFAM" id="SSF55781">
    <property type="entry name" value="GAF domain-like"/>
    <property type="match status" value="1"/>
</dbReference>
<dbReference type="Pfam" id="PF13185">
    <property type="entry name" value="GAF_2"/>
    <property type="match status" value="1"/>
</dbReference>
<dbReference type="InterPro" id="IPR013656">
    <property type="entry name" value="PAS_4"/>
</dbReference>
<keyword evidence="3" id="KW-0418">Kinase</keyword>
<evidence type="ECO:0000259" key="6">
    <source>
        <dbReference type="PROSITE" id="PS50883"/>
    </source>
</evidence>
<dbReference type="AlphaFoldDB" id="A0A0H4I0C1"/>
<dbReference type="SUPFAM" id="SSF55073">
    <property type="entry name" value="Nucleotide cyclase"/>
    <property type="match status" value="1"/>
</dbReference>
<dbReference type="NCBIfam" id="TIGR00254">
    <property type="entry name" value="GGDEF"/>
    <property type="match status" value="1"/>
</dbReference>
<feature type="domain" description="GGDEF" evidence="7">
    <location>
        <begin position="454"/>
        <end position="587"/>
    </location>
</feature>
<evidence type="ECO:0000259" key="5">
    <source>
        <dbReference type="PROSITE" id="PS50113"/>
    </source>
</evidence>
<evidence type="ECO:0000256" key="2">
    <source>
        <dbReference type="ARBA" id="ARBA00022636"/>
    </source>
</evidence>
<dbReference type="InterPro" id="IPR052155">
    <property type="entry name" value="Biofilm_reg_signaling"/>
</dbReference>
<dbReference type="Gene3D" id="3.20.20.450">
    <property type="entry name" value="EAL domain"/>
    <property type="match status" value="1"/>
</dbReference>
<keyword evidence="9" id="KW-1185">Reference proteome</keyword>
<dbReference type="CDD" id="cd00130">
    <property type="entry name" value="PAS"/>
    <property type="match status" value="2"/>
</dbReference>
<dbReference type="Gene3D" id="3.30.70.270">
    <property type="match status" value="1"/>
</dbReference>
<dbReference type="PROSITE" id="PS50883">
    <property type="entry name" value="EAL"/>
    <property type="match status" value="1"/>
</dbReference>
<gene>
    <name evidence="8" type="ORF">ABA45_08085</name>
</gene>
<dbReference type="STRING" id="330734.ABA45_08085"/>
<feature type="domain" description="PAS" evidence="4">
    <location>
        <begin position="174"/>
        <end position="228"/>
    </location>
</feature>
<evidence type="ECO:0000259" key="4">
    <source>
        <dbReference type="PROSITE" id="PS50112"/>
    </source>
</evidence>
<dbReference type="InterPro" id="IPR029016">
    <property type="entry name" value="GAF-like_dom_sf"/>
</dbReference>
<dbReference type="InterPro" id="IPR029787">
    <property type="entry name" value="Nucleotide_cyclase"/>
</dbReference>
<evidence type="ECO:0000313" key="8">
    <source>
        <dbReference type="EMBL" id="AKO52389.1"/>
    </source>
</evidence>
<dbReference type="SMART" id="SM00052">
    <property type="entry name" value="EAL"/>
    <property type="match status" value="1"/>
</dbReference>
<dbReference type="SMART" id="SM00065">
    <property type="entry name" value="GAF"/>
    <property type="match status" value="1"/>
</dbReference>
<dbReference type="CDD" id="cd01948">
    <property type="entry name" value="EAL"/>
    <property type="match status" value="1"/>
</dbReference>
<keyword evidence="3" id="KW-0808">Transferase</keyword>
<dbReference type="CDD" id="cd01949">
    <property type="entry name" value="GGDEF"/>
    <property type="match status" value="1"/>
</dbReference>